<dbReference type="PANTHER" id="PTHR31685">
    <property type="entry name" value="INTEGRAL MEMBRANE PROTEIN (AFU_ORTHOLOGUE AFUA_6G12730)-RELATED"/>
    <property type="match status" value="1"/>
</dbReference>
<name>J4GD91_9APHY</name>
<accession>J4GD91</accession>
<feature type="domain" description="DUF2427" evidence="4">
    <location>
        <begin position="95"/>
        <end position="174"/>
    </location>
</feature>
<feature type="transmembrane region" description="Helical" evidence="2">
    <location>
        <begin position="95"/>
        <end position="114"/>
    </location>
</feature>
<keyword evidence="2" id="KW-0812">Transmembrane</keyword>
<dbReference type="EMBL" id="HE797169">
    <property type="protein sequence ID" value="CCM04843.1"/>
    <property type="molecule type" value="Genomic_DNA"/>
</dbReference>
<feature type="transmembrane region" description="Helical" evidence="2">
    <location>
        <begin position="542"/>
        <end position="564"/>
    </location>
</feature>
<feature type="signal peptide" evidence="3">
    <location>
        <begin position="1"/>
        <end position="23"/>
    </location>
</feature>
<feature type="transmembrane region" description="Helical" evidence="2">
    <location>
        <begin position="576"/>
        <end position="593"/>
    </location>
</feature>
<keyword evidence="3" id="KW-0732">Signal</keyword>
<dbReference type="Pfam" id="PF10348">
    <property type="entry name" value="DUF2427"/>
    <property type="match status" value="1"/>
</dbReference>
<feature type="transmembrane region" description="Helical" evidence="2">
    <location>
        <begin position="167"/>
        <end position="189"/>
    </location>
</feature>
<dbReference type="InterPro" id="IPR018827">
    <property type="entry name" value="YTP1_C"/>
</dbReference>
<dbReference type="GeneID" id="24099754"/>
<gene>
    <name evidence="6" type="ORF">FIBRA_07036</name>
</gene>
<dbReference type="HOGENOM" id="CLU_012543_0_0_1"/>
<organism evidence="6 7">
    <name type="scientific">Fibroporia radiculosa</name>
    <dbReference type="NCBI Taxonomy" id="599839"/>
    <lineage>
        <taxon>Eukaryota</taxon>
        <taxon>Fungi</taxon>
        <taxon>Dikarya</taxon>
        <taxon>Basidiomycota</taxon>
        <taxon>Agaricomycotina</taxon>
        <taxon>Agaricomycetes</taxon>
        <taxon>Polyporales</taxon>
        <taxon>Fibroporiaceae</taxon>
        <taxon>Fibroporia</taxon>
    </lineage>
</organism>
<keyword evidence="2" id="KW-1133">Transmembrane helix</keyword>
<evidence type="ECO:0000259" key="5">
    <source>
        <dbReference type="Pfam" id="PF10355"/>
    </source>
</evidence>
<feature type="domain" description="Protein YTP1-like C-terminal" evidence="5">
    <location>
        <begin position="355"/>
        <end position="635"/>
    </location>
</feature>
<feature type="region of interest" description="Disordered" evidence="1">
    <location>
        <begin position="244"/>
        <end position="266"/>
    </location>
</feature>
<dbReference type="PANTHER" id="PTHR31685:SF3">
    <property type="entry name" value="INTEGRAL MEMBRANE PROTEIN (AFU_ORTHOLOGUE AFUA_6G12730)"/>
    <property type="match status" value="1"/>
</dbReference>
<feature type="transmembrane region" description="Helical" evidence="2">
    <location>
        <begin position="613"/>
        <end position="634"/>
    </location>
</feature>
<feature type="transmembrane region" description="Helical" evidence="2">
    <location>
        <begin position="373"/>
        <end position="394"/>
    </location>
</feature>
<dbReference type="InterPro" id="IPR018825">
    <property type="entry name" value="DUF2427"/>
</dbReference>
<dbReference type="OrthoDB" id="4005299at2759"/>
<feature type="transmembrane region" description="Helical" evidence="2">
    <location>
        <begin position="415"/>
        <end position="435"/>
    </location>
</feature>
<sequence length="652" mass="71694">MRVVPLLVPVLGAALGAAAAVAAAPSHDEHALAGPSTYSPSALENVRRDDHEHMHGHGAPLLELNETQVAMSHQITPPSYWTIDMVDKVPGEKRYPGFMAVHVLSMGLAFFGALPAGIALRSVKSAWHGLSVVLFYAFVAIGLGASMIYRKLTPDMYEGAKHGSQGYGWICFAILLTLLDVGSAFVRLFHYLAAIRRGEETIGFKAAWSTIVLGREGSYIGLPVEYSTLVADDAEELSDAELKVKDIDSEGSESEPLHERRHRPMEPIRTVFDAEGQDDAETAEWANDVGRHRRQPSYPHSAASERTLFGPHSPRHSDDSLQRDSFTFSGSKVSLLRKLWRITFATSERVLVFAGFMQVLTGVVTYTGGCRQYWGNGCLAHLIKGGIFWCYGLVSFARYLGAFSELGWAWNRAPSGNFVSAEFVECLVIFTYGATNTWMERFGANPGDPYTAKQMQHISIAVMYWFAGLVGMGIESKTIRRWLASGSTAAVRTPSRTHEVVAEPPQYSSSFNPFPALCIGITGIAMSAHAQTYLFQVQIHMLWGYLLSAFALMRCLTYFFLWLGPPRSILPSRPPTEALGSFFLASGGLMFMLSTEEVTIAAMRQSKDDVMMFLNVDVAITCLAFCWALTVVGFKGWLKSHTHAAVKFHASA</sequence>
<evidence type="ECO:0000259" key="4">
    <source>
        <dbReference type="Pfam" id="PF10348"/>
    </source>
</evidence>
<evidence type="ECO:0000256" key="2">
    <source>
        <dbReference type="SAM" id="Phobius"/>
    </source>
</evidence>
<feature type="region of interest" description="Disordered" evidence="1">
    <location>
        <begin position="286"/>
        <end position="322"/>
    </location>
</feature>
<dbReference type="Proteomes" id="UP000006352">
    <property type="component" value="Unassembled WGS sequence"/>
</dbReference>
<keyword evidence="2" id="KW-0472">Membrane</keyword>
<dbReference type="AlphaFoldDB" id="J4GD91"/>
<dbReference type="Pfam" id="PF10355">
    <property type="entry name" value="Ytp1"/>
    <property type="match status" value="1"/>
</dbReference>
<feature type="transmembrane region" description="Helical" evidence="2">
    <location>
        <begin position="455"/>
        <end position="474"/>
    </location>
</feature>
<dbReference type="RefSeq" id="XP_012184126.1">
    <property type="nucleotide sequence ID" value="XM_012328736.1"/>
</dbReference>
<reference evidence="6 7" key="1">
    <citation type="journal article" date="2012" name="Appl. Environ. Microbiol.">
        <title>Short-read sequencing for genomic analysis of the brown rot fungus Fibroporia radiculosa.</title>
        <authorList>
            <person name="Tang J.D."/>
            <person name="Perkins A.D."/>
            <person name="Sonstegard T.S."/>
            <person name="Schroeder S.G."/>
            <person name="Burgess S.C."/>
            <person name="Diehl S.V."/>
        </authorList>
    </citation>
    <scope>NUCLEOTIDE SEQUENCE [LARGE SCALE GENOMIC DNA]</scope>
    <source>
        <strain evidence="6 7">TFFH 294</strain>
    </source>
</reference>
<evidence type="ECO:0008006" key="8">
    <source>
        <dbReference type="Google" id="ProtNLM"/>
    </source>
</evidence>
<evidence type="ECO:0000256" key="3">
    <source>
        <dbReference type="SAM" id="SignalP"/>
    </source>
</evidence>
<keyword evidence="7" id="KW-1185">Reference proteome</keyword>
<dbReference type="STRING" id="599839.J4GD91"/>
<proteinExistence type="predicted"/>
<feature type="transmembrane region" description="Helical" evidence="2">
    <location>
        <begin position="350"/>
        <end position="367"/>
    </location>
</feature>
<protein>
    <recommendedName>
        <fullName evidence="8">Protein YTP1-like C-terminal domain-containing protein</fullName>
    </recommendedName>
</protein>
<evidence type="ECO:0000313" key="6">
    <source>
        <dbReference type="EMBL" id="CCM04843.1"/>
    </source>
</evidence>
<evidence type="ECO:0000256" key="1">
    <source>
        <dbReference type="SAM" id="MobiDB-lite"/>
    </source>
</evidence>
<feature type="chain" id="PRO_5003778930" description="Protein YTP1-like C-terminal domain-containing protein" evidence="3">
    <location>
        <begin position="24"/>
        <end position="652"/>
    </location>
</feature>
<evidence type="ECO:0000313" key="7">
    <source>
        <dbReference type="Proteomes" id="UP000006352"/>
    </source>
</evidence>
<feature type="transmembrane region" description="Helical" evidence="2">
    <location>
        <begin position="126"/>
        <end position="147"/>
    </location>
</feature>
<dbReference type="InParanoid" id="J4GD91"/>